<evidence type="ECO:0000259" key="8">
    <source>
        <dbReference type="PROSITE" id="PS51767"/>
    </source>
</evidence>
<dbReference type="GO" id="GO:0004190">
    <property type="term" value="F:aspartic-type endopeptidase activity"/>
    <property type="evidence" value="ECO:0007669"/>
    <property type="project" value="UniProtKB-KW"/>
</dbReference>
<gene>
    <name evidence="9" type="ORF">LVIROSA_LOCUS9815</name>
</gene>
<dbReference type="InterPro" id="IPR021109">
    <property type="entry name" value="Peptidase_aspartic_dom_sf"/>
</dbReference>
<keyword evidence="10" id="KW-1185">Reference proteome</keyword>
<evidence type="ECO:0000256" key="6">
    <source>
        <dbReference type="ARBA" id="ARBA00023157"/>
    </source>
</evidence>
<evidence type="ECO:0000256" key="7">
    <source>
        <dbReference type="ARBA" id="ARBA00023180"/>
    </source>
</evidence>
<accession>A0AAU9M6Y4</accession>
<dbReference type="Gene3D" id="2.40.70.10">
    <property type="entry name" value="Acid Proteases"/>
    <property type="match status" value="2"/>
</dbReference>
<dbReference type="PROSITE" id="PS51767">
    <property type="entry name" value="PEPTIDASE_A1"/>
    <property type="match status" value="1"/>
</dbReference>
<keyword evidence="7" id="KW-0325">Glycoprotein</keyword>
<evidence type="ECO:0000256" key="3">
    <source>
        <dbReference type="ARBA" id="ARBA00022750"/>
    </source>
</evidence>
<protein>
    <recommendedName>
        <fullName evidence="8">Peptidase A1 domain-containing protein</fullName>
    </recommendedName>
</protein>
<evidence type="ECO:0000313" key="9">
    <source>
        <dbReference type="EMBL" id="CAH1422487.1"/>
    </source>
</evidence>
<dbReference type="PANTHER" id="PTHR47966:SF76">
    <property type="entry name" value="ASPARTIC PROTEINASE A1"/>
    <property type="match status" value="1"/>
</dbReference>
<keyword evidence="2" id="KW-0645">Protease</keyword>
<comment type="similarity">
    <text evidence="1">Belongs to the peptidase A1 family.</text>
</comment>
<keyword evidence="6" id="KW-1015">Disulfide bond</keyword>
<dbReference type="GO" id="GO:0006508">
    <property type="term" value="P:proteolysis"/>
    <property type="evidence" value="ECO:0007669"/>
    <property type="project" value="UniProtKB-KW"/>
</dbReference>
<dbReference type="EMBL" id="CAKMRJ010001112">
    <property type="protein sequence ID" value="CAH1422487.1"/>
    <property type="molecule type" value="Genomic_DNA"/>
</dbReference>
<proteinExistence type="inferred from homology"/>
<sequence>MDGGLSSRAYPKAHILHYKLSNLHALTSFESRKSAAIRYGTGAISGFFSHDSTRLGDFTIKEQDFIKATIEPGIVFVAAKFDGILGFGFKKSLLGVLFLFGTSLTFQKIFLEYNMVDQGLVYEPVFSFWLNRNTKNNEEGELVFGGVDTSHFRVAHTYVLVTQKGYWQFEMNDVFISKETTGFCSNGCATIADSGTSLLAGPTVVVTQINQAIGAHGLMSQECKTLVEQYGKSIIDMLLFKVSMVSTLKHVDFVELCGYYVEGNTHVLAYELATM</sequence>
<evidence type="ECO:0000256" key="5">
    <source>
        <dbReference type="ARBA" id="ARBA00023145"/>
    </source>
</evidence>
<dbReference type="Pfam" id="PF00026">
    <property type="entry name" value="Asp"/>
    <property type="match status" value="1"/>
</dbReference>
<keyword evidence="3" id="KW-0064">Aspartyl protease</keyword>
<dbReference type="InterPro" id="IPR033121">
    <property type="entry name" value="PEPTIDASE_A1"/>
</dbReference>
<dbReference type="Proteomes" id="UP001157418">
    <property type="component" value="Unassembled WGS sequence"/>
</dbReference>
<organism evidence="9 10">
    <name type="scientific">Lactuca virosa</name>
    <dbReference type="NCBI Taxonomy" id="75947"/>
    <lineage>
        <taxon>Eukaryota</taxon>
        <taxon>Viridiplantae</taxon>
        <taxon>Streptophyta</taxon>
        <taxon>Embryophyta</taxon>
        <taxon>Tracheophyta</taxon>
        <taxon>Spermatophyta</taxon>
        <taxon>Magnoliopsida</taxon>
        <taxon>eudicotyledons</taxon>
        <taxon>Gunneridae</taxon>
        <taxon>Pentapetalae</taxon>
        <taxon>asterids</taxon>
        <taxon>campanulids</taxon>
        <taxon>Asterales</taxon>
        <taxon>Asteraceae</taxon>
        <taxon>Cichorioideae</taxon>
        <taxon>Cichorieae</taxon>
        <taxon>Lactucinae</taxon>
        <taxon>Lactuca</taxon>
    </lineage>
</organism>
<keyword evidence="5" id="KW-0865">Zymogen</keyword>
<comment type="caution">
    <text evidence="9">The sequence shown here is derived from an EMBL/GenBank/DDBJ whole genome shotgun (WGS) entry which is preliminary data.</text>
</comment>
<dbReference type="FunFam" id="2.40.70.10:FF:000115">
    <property type="entry name" value="Lysosomal aspartic protease"/>
    <property type="match status" value="1"/>
</dbReference>
<name>A0AAU9M6Y4_9ASTR</name>
<dbReference type="InterPro" id="IPR001461">
    <property type="entry name" value="Aspartic_peptidase_A1"/>
</dbReference>
<dbReference type="SUPFAM" id="SSF50630">
    <property type="entry name" value="Acid proteases"/>
    <property type="match status" value="1"/>
</dbReference>
<dbReference type="PANTHER" id="PTHR47966">
    <property type="entry name" value="BETA-SITE APP-CLEAVING ENZYME, ISOFORM A-RELATED"/>
    <property type="match status" value="1"/>
</dbReference>
<evidence type="ECO:0000256" key="2">
    <source>
        <dbReference type="ARBA" id="ARBA00022670"/>
    </source>
</evidence>
<dbReference type="AlphaFoldDB" id="A0AAU9M6Y4"/>
<feature type="domain" description="Peptidase A1" evidence="8">
    <location>
        <begin position="1"/>
        <end position="275"/>
    </location>
</feature>
<evidence type="ECO:0000256" key="1">
    <source>
        <dbReference type="ARBA" id="ARBA00007447"/>
    </source>
</evidence>
<keyword evidence="4" id="KW-0378">Hydrolase</keyword>
<evidence type="ECO:0000256" key="4">
    <source>
        <dbReference type="ARBA" id="ARBA00022801"/>
    </source>
</evidence>
<reference evidence="9 10" key="1">
    <citation type="submission" date="2022-01" db="EMBL/GenBank/DDBJ databases">
        <authorList>
            <person name="Xiong W."/>
            <person name="Schranz E."/>
        </authorList>
    </citation>
    <scope>NUCLEOTIDE SEQUENCE [LARGE SCALE GENOMIC DNA]</scope>
</reference>
<dbReference type="PRINTS" id="PR00792">
    <property type="entry name" value="PEPSIN"/>
</dbReference>
<evidence type="ECO:0000313" key="10">
    <source>
        <dbReference type="Proteomes" id="UP001157418"/>
    </source>
</evidence>